<dbReference type="AlphaFoldDB" id="A0A9Q1C4M6"/>
<dbReference type="EMBL" id="JAIZAY010000008">
    <property type="protein sequence ID" value="KAJ8038014.1"/>
    <property type="molecule type" value="Genomic_DNA"/>
</dbReference>
<feature type="transmembrane region" description="Helical" evidence="7">
    <location>
        <begin position="206"/>
        <end position="225"/>
    </location>
</feature>
<feature type="transmembrane region" description="Helical" evidence="7">
    <location>
        <begin position="305"/>
        <end position="326"/>
    </location>
</feature>
<evidence type="ECO:0000259" key="8">
    <source>
        <dbReference type="Pfam" id="PF01490"/>
    </source>
</evidence>
<feature type="transmembrane region" description="Helical" evidence="7">
    <location>
        <begin position="237"/>
        <end position="255"/>
    </location>
</feature>
<evidence type="ECO:0000256" key="7">
    <source>
        <dbReference type="SAM" id="Phobius"/>
    </source>
</evidence>
<keyword evidence="10" id="KW-1185">Reference proteome</keyword>
<dbReference type="GO" id="GO:0016020">
    <property type="term" value="C:membrane"/>
    <property type="evidence" value="ECO:0007669"/>
    <property type="project" value="UniProtKB-SubCell"/>
</dbReference>
<name>A0A9Q1C4M6_HOLLE</name>
<comment type="similarity">
    <text evidence="6">Belongs to the TMEM104 family.</text>
</comment>
<evidence type="ECO:0000256" key="1">
    <source>
        <dbReference type="ARBA" id="ARBA00004141"/>
    </source>
</evidence>
<evidence type="ECO:0000313" key="9">
    <source>
        <dbReference type="EMBL" id="KAJ8038014.1"/>
    </source>
</evidence>
<comment type="subcellular location">
    <subcellularLocation>
        <location evidence="1">Membrane</location>
        <topology evidence="1">Multi-pass membrane protein</topology>
    </subcellularLocation>
</comment>
<comment type="caution">
    <text evidence="9">The sequence shown here is derived from an EMBL/GenBank/DDBJ whole genome shotgun (WGS) entry which is preliminary data.</text>
</comment>
<reference evidence="9" key="1">
    <citation type="submission" date="2021-10" db="EMBL/GenBank/DDBJ databases">
        <title>Tropical sea cucumber genome reveals ecological adaptation and Cuvierian tubules defense mechanism.</title>
        <authorList>
            <person name="Chen T."/>
        </authorList>
    </citation>
    <scope>NUCLEOTIDE SEQUENCE</scope>
    <source>
        <strain evidence="9">Nanhai2018</strain>
        <tissue evidence="9">Muscle</tissue>
    </source>
</reference>
<gene>
    <name evidence="9" type="ORF">HOLleu_18977</name>
</gene>
<evidence type="ECO:0000256" key="3">
    <source>
        <dbReference type="ARBA" id="ARBA00022989"/>
    </source>
</evidence>
<dbReference type="PANTHER" id="PTHR16189">
    <property type="entry name" value="TRANSMEMBRANE PROTEIN 104-RELATED"/>
    <property type="match status" value="1"/>
</dbReference>
<proteinExistence type="inferred from homology"/>
<feature type="transmembrane region" description="Helical" evidence="7">
    <location>
        <begin position="469"/>
        <end position="488"/>
    </location>
</feature>
<feature type="transmembrane region" description="Helical" evidence="7">
    <location>
        <begin position="154"/>
        <end position="178"/>
    </location>
</feature>
<feature type="domain" description="Amino acid transporter transmembrane" evidence="8">
    <location>
        <begin position="12"/>
        <end position="69"/>
    </location>
</feature>
<feature type="domain" description="Amino acid transporter transmembrane" evidence="8">
    <location>
        <begin position="147"/>
        <end position="476"/>
    </location>
</feature>
<keyword evidence="5" id="KW-0325">Glycoprotein</keyword>
<feature type="transmembrane region" description="Helical" evidence="7">
    <location>
        <begin position="354"/>
        <end position="379"/>
    </location>
</feature>
<dbReference type="Pfam" id="PF01490">
    <property type="entry name" value="Aa_trans"/>
    <property type="match status" value="2"/>
</dbReference>
<evidence type="ECO:0000256" key="5">
    <source>
        <dbReference type="ARBA" id="ARBA00023180"/>
    </source>
</evidence>
<keyword evidence="3 7" id="KW-1133">Transmembrane helix</keyword>
<feature type="transmembrane region" description="Helical" evidence="7">
    <location>
        <begin position="275"/>
        <end position="293"/>
    </location>
</feature>
<evidence type="ECO:0000256" key="6">
    <source>
        <dbReference type="ARBA" id="ARBA00038166"/>
    </source>
</evidence>
<keyword evidence="4 7" id="KW-0472">Membrane</keyword>
<evidence type="ECO:0000256" key="4">
    <source>
        <dbReference type="ARBA" id="ARBA00023136"/>
    </source>
</evidence>
<feature type="transmembrane region" description="Helical" evidence="7">
    <location>
        <begin position="429"/>
        <end position="448"/>
    </location>
</feature>
<evidence type="ECO:0000313" key="10">
    <source>
        <dbReference type="Proteomes" id="UP001152320"/>
    </source>
</evidence>
<keyword evidence="2 7" id="KW-0812">Transmembrane</keyword>
<sequence>MAGPIVDSGEGYSPWVGLIFIFNLIVGTGALTMPLAFSQAGWLISAVLISLLAFAGFVNATFVIETMGAANAIIKHKRKVRKKELEESASIPNETIQEKIIEATENTALLHSSSVNGPVAGVPIPKTSDYFEITETVEMGKLASLFFNKLGVNCFYIVVAIYLYGDLAIYAVVIPLTLTNITCTSEGKDPGDVCWKKYNISHGDAYRIYLTAFVCLVSPFVFLNVQKTKYLQIGTSLLRWISFALMIILASIVISEGKGTGTPEPVGKFKYIPNFFGVCVYSFMCHHSLPSLITPVQPKNHLTRLILLDYLIILSFYGALCLTAIFCFREDTLQSVYTLNFWVHSKNPVLNHVFIQYFLALFPVFTLSTSFPIIGITLRNNLRTLLSRENRPCPSALDKFGFPCLTLIPPITLAYITQDVTELVGYTGSYAGVCIQYVVPAFLVYYCRKETKKQFGARCTNMHASPFKSVFWVILVQLWAFTCIVFVTSDHILTIFGF</sequence>
<feature type="transmembrane region" description="Helical" evidence="7">
    <location>
        <begin position="12"/>
        <end position="37"/>
    </location>
</feature>
<feature type="transmembrane region" description="Helical" evidence="7">
    <location>
        <begin position="400"/>
        <end position="417"/>
    </location>
</feature>
<protein>
    <recommendedName>
        <fullName evidence="8">Amino acid transporter transmembrane domain-containing protein</fullName>
    </recommendedName>
</protein>
<dbReference type="Proteomes" id="UP001152320">
    <property type="component" value="Chromosome 8"/>
</dbReference>
<organism evidence="9 10">
    <name type="scientific">Holothuria leucospilota</name>
    <name type="common">Black long sea cucumber</name>
    <name type="synonym">Mertensiothuria leucospilota</name>
    <dbReference type="NCBI Taxonomy" id="206669"/>
    <lineage>
        <taxon>Eukaryota</taxon>
        <taxon>Metazoa</taxon>
        <taxon>Echinodermata</taxon>
        <taxon>Eleutherozoa</taxon>
        <taxon>Echinozoa</taxon>
        <taxon>Holothuroidea</taxon>
        <taxon>Aspidochirotacea</taxon>
        <taxon>Aspidochirotida</taxon>
        <taxon>Holothuriidae</taxon>
        <taxon>Holothuria</taxon>
    </lineage>
</organism>
<evidence type="ECO:0000256" key="2">
    <source>
        <dbReference type="ARBA" id="ARBA00022692"/>
    </source>
</evidence>
<dbReference type="OrthoDB" id="294541at2759"/>
<feature type="transmembrane region" description="Helical" evidence="7">
    <location>
        <begin position="43"/>
        <end position="74"/>
    </location>
</feature>
<dbReference type="PANTHER" id="PTHR16189:SF0">
    <property type="entry name" value="TRANSMEMBRANE PROTEIN 104"/>
    <property type="match status" value="1"/>
</dbReference>
<dbReference type="InterPro" id="IPR013057">
    <property type="entry name" value="AA_transpt_TM"/>
</dbReference>
<accession>A0A9Q1C4M6</accession>